<evidence type="ECO:0000256" key="2">
    <source>
        <dbReference type="ARBA" id="ARBA00006448"/>
    </source>
</evidence>
<dbReference type="EMBL" id="JBHUMM010000044">
    <property type="protein sequence ID" value="MFD2673461.1"/>
    <property type="molecule type" value="Genomic_DNA"/>
</dbReference>
<evidence type="ECO:0000256" key="4">
    <source>
        <dbReference type="ARBA" id="ARBA00022692"/>
    </source>
</evidence>
<feature type="domain" description="YetF-like N-terminal transmembrane" evidence="9">
    <location>
        <begin position="4"/>
        <end position="78"/>
    </location>
</feature>
<keyword evidence="4 7" id="KW-0812">Transmembrane</keyword>
<organism evidence="10 11">
    <name type="scientific">Marinicrinis sediminis</name>
    <dbReference type="NCBI Taxonomy" id="1652465"/>
    <lineage>
        <taxon>Bacteria</taxon>
        <taxon>Bacillati</taxon>
        <taxon>Bacillota</taxon>
        <taxon>Bacilli</taxon>
        <taxon>Bacillales</taxon>
        <taxon>Paenibacillaceae</taxon>
    </lineage>
</organism>
<feature type="transmembrane region" description="Helical" evidence="7">
    <location>
        <begin position="58"/>
        <end position="78"/>
    </location>
</feature>
<keyword evidence="3" id="KW-1003">Cell membrane</keyword>
<dbReference type="Proteomes" id="UP001597497">
    <property type="component" value="Unassembled WGS sequence"/>
</dbReference>
<keyword evidence="11" id="KW-1185">Reference proteome</keyword>
<evidence type="ECO:0000256" key="3">
    <source>
        <dbReference type="ARBA" id="ARBA00022475"/>
    </source>
</evidence>
<protein>
    <submittedName>
        <fullName evidence="10">DUF421 domain-containing protein</fullName>
    </submittedName>
</protein>
<dbReference type="Gene3D" id="3.30.240.20">
    <property type="entry name" value="bsu07140 like domains"/>
    <property type="match status" value="2"/>
</dbReference>
<name>A0ABW5RFK4_9BACL</name>
<proteinExistence type="inferred from homology"/>
<dbReference type="InterPro" id="IPR048454">
    <property type="entry name" value="YetF_N"/>
</dbReference>
<evidence type="ECO:0000313" key="11">
    <source>
        <dbReference type="Proteomes" id="UP001597497"/>
    </source>
</evidence>
<evidence type="ECO:0000256" key="5">
    <source>
        <dbReference type="ARBA" id="ARBA00022989"/>
    </source>
</evidence>
<evidence type="ECO:0000313" key="10">
    <source>
        <dbReference type="EMBL" id="MFD2673461.1"/>
    </source>
</evidence>
<dbReference type="InterPro" id="IPR023090">
    <property type="entry name" value="UPF0702_alpha/beta_dom_sf"/>
</dbReference>
<keyword evidence="5 7" id="KW-1133">Transmembrane helix</keyword>
<feature type="domain" description="YetF C-terminal" evidence="8">
    <location>
        <begin position="81"/>
        <end position="218"/>
    </location>
</feature>
<dbReference type="RefSeq" id="WP_379931049.1">
    <property type="nucleotide sequence ID" value="NZ_JBHUMM010000044.1"/>
</dbReference>
<comment type="caution">
    <text evidence="10">The sequence shown here is derived from an EMBL/GenBank/DDBJ whole genome shotgun (WGS) entry which is preliminary data.</text>
</comment>
<evidence type="ECO:0000256" key="1">
    <source>
        <dbReference type="ARBA" id="ARBA00004651"/>
    </source>
</evidence>
<feature type="transmembrane region" description="Helical" evidence="7">
    <location>
        <begin position="6"/>
        <end position="25"/>
    </location>
</feature>
<accession>A0ABW5RFK4</accession>
<reference evidence="11" key="1">
    <citation type="journal article" date="2019" name="Int. J. Syst. Evol. Microbiol.">
        <title>The Global Catalogue of Microorganisms (GCM) 10K type strain sequencing project: providing services to taxonomists for standard genome sequencing and annotation.</title>
        <authorList>
            <consortium name="The Broad Institute Genomics Platform"/>
            <consortium name="The Broad Institute Genome Sequencing Center for Infectious Disease"/>
            <person name="Wu L."/>
            <person name="Ma J."/>
        </authorList>
    </citation>
    <scope>NUCLEOTIDE SEQUENCE [LARGE SCALE GENOMIC DNA]</scope>
    <source>
        <strain evidence="11">KCTC 33676</strain>
    </source>
</reference>
<evidence type="ECO:0000259" key="8">
    <source>
        <dbReference type="Pfam" id="PF04239"/>
    </source>
</evidence>
<dbReference type="Pfam" id="PF04239">
    <property type="entry name" value="DUF421"/>
    <property type="match status" value="1"/>
</dbReference>
<evidence type="ECO:0000259" key="9">
    <source>
        <dbReference type="Pfam" id="PF20730"/>
    </source>
</evidence>
<comment type="similarity">
    <text evidence="2">Belongs to the UPF0702 family.</text>
</comment>
<comment type="subcellular location">
    <subcellularLocation>
        <location evidence="1">Cell membrane</location>
        <topology evidence="1">Multi-pass membrane protein</topology>
    </subcellularLocation>
</comment>
<gene>
    <name evidence="10" type="ORF">ACFSUC_18085</name>
</gene>
<dbReference type="PANTHER" id="PTHR34582:SF5">
    <property type="entry name" value="UPF0702 TRANSMEMBRANE PROTEIN YETF"/>
    <property type="match status" value="1"/>
</dbReference>
<keyword evidence="6 7" id="KW-0472">Membrane</keyword>
<dbReference type="Pfam" id="PF20730">
    <property type="entry name" value="YetF_N"/>
    <property type="match status" value="1"/>
</dbReference>
<evidence type="ECO:0000256" key="7">
    <source>
        <dbReference type="SAM" id="Phobius"/>
    </source>
</evidence>
<dbReference type="InterPro" id="IPR007353">
    <property type="entry name" value="DUF421"/>
</dbReference>
<evidence type="ECO:0000256" key="6">
    <source>
        <dbReference type="ARBA" id="ARBA00023136"/>
    </source>
</evidence>
<sequence length="228" mass="25889">MPFVQIVVELLIGFVLLFLMTKLLGKTQIQQITPFDFISALVLGELLGNAIYDEEVGLTYIFFAVLVWGSLMYLVEFIEIKSLSLRGFLDGKPAILIAKGVMDRQTLGKNKISVDQLKNMLRQKDIFSVQEVEYAILETSGTLSVMKKEAYEAVQKRDLQLTPGPEASHAELPLTVILEGKAMTHDLHRRGYSEDWLLQKLKEKGYEGMQGIFFAEWTDEYGLYVVEQ</sequence>
<dbReference type="PANTHER" id="PTHR34582">
    <property type="entry name" value="UPF0702 TRANSMEMBRANE PROTEIN YCAP"/>
    <property type="match status" value="1"/>
</dbReference>